<organism evidence="7 8">
    <name type="scientific">Rivibacter subsaxonicus</name>
    <dbReference type="NCBI Taxonomy" id="457575"/>
    <lineage>
        <taxon>Bacteria</taxon>
        <taxon>Pseudomonadati</taxon>
        <taxon>Pseudomonadota</taxon>
        <taxon>Betaproteobacteria</taxon>
        <taxon>Burkholderiales</taxon>
        <taxon>Rivibacter</taxon>
    </lineage>
</organism>
<keyword evidence="4 6" id="KW-1133">Transmembrane helix</keyword>
<protein>
    <submittedName>
        <fullName evidence="7">ATP synthase protein I</fullName>
    </submittedName>
</protein>
<comment type="caution">
    <text evidence="7">The sequence shown here is derived from an EMBL/GenBank/DDBJ whole genome shotgun (WGS) entry which is preliminary data.</text>
</comment>
<feature type="transmembrane region" description="Helical" evidence="6">
    <location>
        <begin position="163"/>
        <end position="183"/>
    </location>
</feature>
<evidence type="ECO:0000256" key="3">
    <source>
        <dbReference type="ARBA" id="ARBA00022692"/>
    </source>
</evidence>
<dbReference type="InterPro" id="IPR005598">
    <property type="entry name" value="ATP_synth_I"/>
</dbReference>
<feature type="transmembrane region" description="Helical" evidence="6">
    <location>
        <begin position="72"/>
        <end position="92"/>
    </location>
</feature>
<gene>
    <name evidence="7" type="ORF">EV670_1403</name>
</gene>
<evidence type="ECO:0000256" key="4">
    <source>
        <dbReference type="ARBA" id="ARBA00022989"/>
    </source>
</evidence>
<evidence type="ECO:0000256" key="6">
    <source>
        <dbReference type="SAM" id="Phobius"/>
    </source>
</evidence>
<dbReference type="Pfam" id="PF03899">
    <property type="entry name" value="ATP-synt_I"/>
    <property type="match status" value="1"/>
</dbReference>
<proteinExistence type="predicted"/>
<keyword evidence="8" id="KW-1185">Reference proteome</keyword>
<dbReference type="GO" id="GO:0005886">
    <property type="term" value="C:plasma membrane"/>
    <property type="evidence" value="ECO:0007669"/>
    <property type="project" value="UniProtKB-SubCell"/>
</dbReference>
<feature type="transmembrane region" description="Helical" evidence="6">
    <location>
        <begin position="98"/>
        <end position="117"/>
    </location>
</feature>
<keyword evidence="3 6" id="KW-0812">Transmembrane</keyword>
<dbReference type="Proteomes" id="UP000293671">
    <property type="component" value="Unassembled WGS sequence"/>
</dbReference>
<evidence type="ECO:0000256" key="1">
    <source>
        <dbReference type="ARBA" id="ARBA00004651"/>
    </source>
</evidence>
<sequence>MHRSAPRFGKARVITYNSQALHHTTRPEMSAPLRRDIPDAWDEGADEDLPFKPLSAEEAKAWRADNPQLSPWRVIAVQAAVGLVVALLARLVTGEMVVFWSALYGAGVVVLPGALMARGMTSRLSSLSPGTGAVSFMLWEFLKIGVSVVLLMLAYRIVVPLSWPALLVGLVVCTKVYWVALWWRRPKKNS</sequence>
<comment type="subcellular location">
    <subcellularLocation>
        <location evidence="1">Cell membrane</location>
        <topology evidence="1">Multi-pass membrane protein</topology>
    </subcellularLocation>
</comment>
<evidence type="ECO:0000256" key="2">
    <source>
        <dbReference type="ARBA" id="ARBA00022475"/>
    </source>
</evidence>
<dbReference type="AlphaFoldDB" id="A0A4Q7VVJ1"/>
<dbReference type="EMBL" id="SHKP01000005">
    <property type="protein sequence ID" value="RZU00692.1"/>
    <property type="molecule type" value="Genomic_DNA"/>
</dbReference>
<evidence type="ECO:0000256" key="5">
    <source>
        <dbReference type="ARBA" id="ARBA00023136"/>
    </source>
</evidence>
<reference evidence="7 8" key="1">
    <citation type="submission" date="2019-02" db="EMBL/GenBank/DDBJ databases">
        <title>Genomic Encyclopedia of Type Strains, Phase IV (KMG-IV): sequencing the most valuable type-strain genomes for metagenomic binning, comparative biology and taxonomic classification.</title>
        <authorList>
            <person name="Goeker M."/>
        </authorList>
    </citation>
    <scope>NUCLEOTIDE SEQUENCE [LARGE SCALE GENOMIC DNA]</scope>
    <source>
        <strain evidence="7 8">DSM 19570</strain>
    </source>
</reference>
<name>A0A4Q7VVJ1_9BURK</name>
<keyword evidence="2" id="KW-1003">Cell membrane</keyword>
<accession>A0A4Q7VVJ1</accession>
<keyword evidence="5 6" id="KW-0472">Membrane</keyword>
<feature type="transmembrane region" description="Helical" evidence="6">
    <location>
        <begin position="138"/>
        <end position="157"/>
    </location>
</feature>
<evidence type="ECO:0000313" key="8">
    <source>
        <dbReference type="Proteomes" id="UP000293671"/>
    </source>
</evidence>
<evidence type="ECO:0000313" key="7">
    <source>
        <dbReference type="EMBL" id="RZU00692.1"/>
    </source>
</evidence>